<dbReference type="Pfam" id="PF00293">
    <property type="entry name" value="NUDIX"/>
    <property type="match status" value="1"/>
</dbReference>
<accession>A0A6P6RX70</accession>
<feature type="compositionally biased region" description="Low complexity" evidence="7">
    <location>
        <begin position="47"/>
        <end position="62"/>
    </location>
</feature>
<feature type="region of interest" description="Disordered" evidence="7">
    <location>
        <begin position="282"/>
        <end position="301"/>
    </location>
</feature>
<dbReference type="CDD" id="cd03426">
    <property type="entry name" value="NUDIX_CoAse_Nudt7"/>
    <property type="match status" value="1"/>
</dbReference>
<dbReference type="OrthoDB" id="206213at2759"/>
<dbReference type="Proteomes" id="UP000515125">
    <property type="component" value="Unplaced"/>
</dbReference>
<dbReference type="RefSeq" id="XP_026192486.1">
    <property type="nucleotide sequence ID" value="XM_026336701.1"/>
</dbReference>
<dbReference type="PANTHER" id="PTHR12992:SF11">
    <property type="entry name" value="MITOCHONDRIAL COENZYME A DIPHOSPHATASE NUDT8"/>
    <property type="match status" value="1"/>
</dbReference>
<evidence type="ECO:0000256" key="1">
    <source>
        <dbReference type="ARBA" id="ARBA00001936"/>
    </source>
</evidence>
<dbReference type="GO" id="GO:0010945">
    <property type="term" value="F:coenzyme A diphosphatase activity"/>
    <property type="evidence" value="ECO:0007669"/>
    <property type="project" value="InterPro"/>
</dbReference>
<comment type="cofactor">
    <cofactor evidence="2">
        <name>Mg(2+)</name>
        <dbReference type="ChEBI" id="CHEBI:18420"/>
    </cofactor>
</comment>
<evidence type="ECO:0000256" key="3">
    <source>
        <dbReference type="ARBA" id="ARBA00022723"/>
    </source>
</evidence>
<proteinExistence type="predicted"/>
<evidence type="ECO:0000256" key="7">
    <source>
        <dbReference type="SAM" id="MobiDB-lite"/>
    </source>
</evidence>
<gene>
    <name evidence="10" type="primary">LOC113147156</name>
</gene>
<evidence type="ECO:0000256" key="5">
    <source>
        <dbReference type="ARBA" id="ARBA00022842"/>
    </source>
</evidence>
<evidence type="ECO:0000256" key="2">
    <source>
        <dbReference type="ARBA" id="ARBA00001946"/>
    </source>
</evidence>
<keyword evidence="3" id="KW-0479">Metal-binding</keyword>
<evidence type="ECO:0000256" key="4">
    <source>
        <dbReference type="ARBA" id="ARBA00022801"/>
    </source>
</evidence>
<evidence type="ECO:0000313" key="10">
    <source>
        <dbReference type="RefSeq" id="XP_026192486.1"/>
    </source>
</evidence>
<keyword evidence="4" id="KW-0378">Hydrolase</keyword>
<dbReference type="InterPro" id="IPR000086">
    <property type="entry name" value="NUDIX_hydrolase_dom"/>
</dbReference>
<feature type="region of interest" description="Disordered" evidence="7">
    <location>
        <begin position="46"/>
        <end position="72"/>
    </location>
</feature>
<keyword evidence="9" id="KW-1185">Reference proteome</keyword>
<sequence>MPLRLTTSLIDTMAAIIASQHLQLLPLHPTAATPSVQRLMALSEALQRQGHQQPQEQQQQKEQQQRPEAESPLRIRRAAVLVPLCNNTNGEACCLLTLRSPFLSNHSNQVCFPGGVMEPGETPEDAALRETAEEIGNIGPIRIVGRTQPVFSLSGFILHPVIGVAMREVDASLLQPNPEEVQALLFVRLEDLLQQLKRHQQEQRQPQAEQQKDDGPFASVLRLPHFMFEQYPIWGLTAFVLRGILLRLVLPAATLPEGYLGSGSSSRCCCCRCKWETKPQEQSQAPYGLLPPKFDAKVPHE</sequence>
<evidence type="ECO:0000256" key="6">
    <source>
        <dbReference type="ARBA" id="ARBA00023211"/>
    </source>
</evidence>
<evidence type="ECO:0000313" key="9">
    <source>
        <dbReference type="Proteomes" id="UP000515125"/>
    </source>
</evidence>
<keyword evidence="6" id="KW-0464">Manganese</keyword>
<reference evidence="10" key="1">
    <citation type="submission" date="2025-08" db="UniProtKB">
        <authorList>
            <consortium name="RefSeq"/>
        </authorList>
    </citation>
    <scope>IDENTIFICATION</scope>
</reference>
<protein>
    <submittedName>
        <fullName evidence="10">Nucleoside diphosphate-linked moiety X motif 8-like</fullName>
    </submittedName>
</protein>
<keyword evidence="5" id="KW-0460">Magnesium</keyword>
<name>A0A6P6RX70_9EIME</name>
<organism evidence="9 10">
    <name type="scientific">Cyclospora cayetanensis</name>
    <dbReference type="NCBI Taxonomy" id="88456"/>
    <lineage>
        <taxon>Eukaryota</taxon>
        <taxon>Sar</taxon>
        <taxon>Alveolata</taxon>
        <taxon>Apicomplexa</taxon>
        <taxon>Conoidasida</taxon>
        <taxon>Coccidia</taxon>
        <taxon>Eucoccidiorida</taxon>
        <taxon>Eimeriorina</taxon>
        <taxon>Eimeriidae</taxon>
        <taxon>Cyclospora</taxon>
    </lineage>
</organism>
<dbReference type="GO" id="GO:0046872">
    <property type="term" value="F:metal ion binding"/>
    <property type="evidence" value="ECO:0007669"/>
    <property type="project" value="UniProtKB-KW"/>
</dbReference>
<feature type="domain" description="Nudix hydrolase" evidence="8">
    <location>
        <begin position="75"/>
        <end position="209"/>
    </location>
</feature>
<evidence type="ECO:0000259" key="8">
    <source>
        <dbReference type="PROSITE" id="PS51462"/>
    </source>
</evidence>
<dbReference type="Gene3D" id="3.90.79.10">
    <property type="entry name" value="Nucleoside Triphosphate Pyrophosphohydrolase"/>
    <property type="match status" value="1"/>
</dbReference>
<feature type="compositionally biased region" description="Basic and acidic residues" evidence="7">
    <location>
        <begin position="63"/>
        <end position="72"/>
    </location>
</feature>
<comment type="cofactor">
    <cofactor evidence="1">
        <name>Mn(2+)</name>
        <dbReference type="ChEBI" id="CHEBI:29035"/>
    </cofactor>
</comment>
<dbReference type="SUPFAM" id="SSF55811">
    <property type="entry name" value="Nudix"/>
    <property type="match status" value="1"/>
</dbReference>
<dbReference type="AlphaFoldDB" id="A0A6P6RX70"/>
<dbReference type="PANTHER" id="PTHR12992">
    <property type="entry name" value="NUDIX HYDROLASE"/>
    <property type="match status" value="1"/>
</dbReference>
<dbReference type="InterPro" id="IPR015797">
    <property type="entry name" value="NUDIX_hydrolase-like_dom_sf"/>
</dbReference>
<dbReference type="GeneID" id="113147156"/>
<dbReference type="PROSITE" id="PS00893">
    <property type="entry name" value="NUDIX_BOX"/>
    <property type="match status" value="1"/>
</dbReference>
<dbReference type="InterPro" id="IPR020084">
    <property type="entry name" value="NUDIX_hydrolase_CS"/>
</dbReference>
<dbReference type="InterPro" id="IPR045121">
    <property type="entry name" value="CoAse"/>
</dbReference>
<dbReference type="PROSITE" id="PS51462">
    <property type="entry name" value="NUDIX"/>
    <property type="match status" value="1"/>
</dbReference>